<reference evidence="2" key="1">
    <citation type="journal article" date="2023" name="Mol. Phylogenet. Evol.">
        <title>Genome-scale phylogeny and comparative genomics of the fungal order Sordariales.</title>
        <authorList>
            <person name="Hensen N."/>
            <person name="Bonometti L."/>
            <person name="Westerberg I."/>
            <person name="Brannstrom I.O."/>
            <person name="Guillou S."/>
            <person name="Cros-Aarteil S."/>
            <person name="Calhoun S."/>
            <person name="Haridas S."/>
            <person name="Kuo A."/>
            <person name="Mondo S."/>
            <person name="Pangilinan J."/>
            <person name="Riley R."/>
            <person name="LaButti K."/>
            <person name="Andreopoulos B."/>
            <person name="Lipzen A."/>
            <person name="Chen C."/>
            <person name="Yan M."/>
            <person name="Daum C."/>
            <person name="Ng V."/>
            <person name="Clum A."/>
            <person name="Steindorff A."/>
            <person name="Ohm R.A."/>
            <person name="Martin F."/>
            <person name="Silar P."/>
            <person name="Natvig D.O."/>
            <person name="Lalanne C."/>
            <person name="Gautier V."/>
            <person name="Ament-Velasquez S.L."/>
            <person name="Kruys A."/>
            <person name="Hutchinson M.I."/>
            <person name="Powell A.J."/>
            <person name="Barry K."/>
            <person name="Miller A.N."/>
            <person name="Grigoriev I.V."/>
            <person name="Debuchy R."/>
            <person name="Gladieux P."/>
            <person name="Hiltunen Thoren M."/>
            <person name="Johannesson H."/>
        </authorList>
    </citation>
    <scope>NUCLEOTIDE SEQUENCE</scope>
    <source>
        <strain evidence="2">PSN293</strain>
    </source>
</reference>
<dbReference type="InterPro" id="IPR010730">
    <property type="entry name" value="HET"/>
</dbReference>
<feature type="domain" description="Heterokaryon incompatibility" evidence="1">
    <location>
        <begin position="10"/>
        <end position="112"/>
    </location>
</feature>
<accession>A0AAN6XWL9</accession>
<gene>
    <name evidence="2" type="ORF">QBC37DRAFT_237262</name>
</gene>
<dbReference type="EMBL" id="MU858339">
    <property type="protein sequence ID" value="KAK4206900.1"/>
    <property type="molecule type" value="Genomic_DNA"/>
</dbReference>
<dbReference type="PANTHER" id="PTHR24148:SF73">
    <property type="entry name" value="HET DOMAIN PROTEIN (AFU_ORTHOLOGUE AFUA_8G01020)"/>
    <property type="match status" value="1"/>
</dbReference>
<reference evidence="2" key="2">
    <citation type="submission" date="2023-05" db="EMBL/GenBank/DDBJ databases">
        <authorList>
            <consortium name="Lawrence Berkeley National Laboratory"/>
            <person name="Steindorff A."/>
            <person name="Hensen N."/>
            <person name="Bonometti L."/>
            <person name="Westerberg I."/>
            <person name="Brannstrom I.O."/>
            <person name="Guillou S."/>
            <person name="Cros-Aarteil S."/>
            <person name="Calhoun S."/>
            <person name="Haridas S."/>
            <person name="Kuo A."/>
            <person name="Mondo S."/>
            <person name="Pangilinan J."/>
            <person name="Riley R."/>
            <person name="Labutti K."/>
            <person name="Andreopoulos B."/>
            <person name="Lipzen A."/>
            <person name="Chen C."/>
            <person name="Yanf M."/>
            <person name="Daum C."/>
            <person name="Ng V."/>
            <person name="Clum A."/>
            <person name="Ohm R."/>
            <person name="Martin F."/>
            <person name="Silar P."/>
            <person name="Natvig D."/>
            <person name="Lalanne C."/>
            <person name="Gautier V."/>
            <person name="Ament-Velasquez S.L."/>
            <person name="Kruys A."/>
            <person name="Hutchinson M.I."/>
            <person name="Powell A.J."/>
            <person name="Barry K."/>
            <person name="Miller A.N."/>
            <person name="Grigoriev I.V."/>
            <person name="Debuchy R."/>
            <person name="Gladieux P."/>
            <person name="Thoren M.H."/>
            <person name="Johannesson H."/>
        </authorList>
    </citation>
    <scope>NUCLEOTIDE SEQUENCE</scope>
    <source>
        <strain evidence="2">PSN293</strain>
    </source>
</reference>
<comment type="caution">
    <text evidence="2">The sequence shown here is derived from an EMBL/GenBank/DDBJ whole genome shotgun (WGS) entry which is preliminary data.</text>
</comment>
<feature type="non-terminal residue" evidence="2">
    <location>
        <position position="1"/>
    </location>
</feature>
<keyword evidence="3" id="KW-1185">Reference proteome</keyword>
<dbReference type="Pfam" id="PF06985">
    <property type="entry name" value="HET"/>
    <property type="match status" value="1"/>
</dbReference>
<evidence type="ECO:0000313" key="2">
    <source>
        <dbReference type="EMBL" id="KAK4206900.1"/>
    </source>
</evidence>
<evidence type="ECO:0000259" key="1">
    <source>
        <dbReference type="Pfam" id="PF06985"/>
    </source>
</evidence>
<feature type="non-terminal residue" evidence="2">
    <location>
        <position position="112"/>
    </location>
</feature>
<proteinExistence type="predicted"/>
<dbReference type="Proteomes" id="UP001301769">
    <property type="component" value="Unassembled WGS sequence"/>
</dbReference>
<organism evidence="2 3">
    <name type="scientific">Rhypophila decipiens</name>
    <dbReference type="NCBI Taxonomy" id="261697"/>
    <lineage>
        <taxon>Eukaryota</taxon>
        <taxon>Fungi</taxon>
        <taxon>Dikarya</taxon>
        <taxon>Ascomycota</taxon>
        <taxon>Pezizomycotina</taxon>
        <taxon>Sordariomycetes</taxon>
        <taxon>Sordariomycetidae</taxon>
        <taxon>Sordariales</taxon>
        <taxon>Naviculisporaceae</taxon>
        <taxon>Rhypophila</taxon>
    </lineage>
</organism>
<name>A0AAN6XWL9_9PEZI</name>
<evidence type="ECO:0000313" key="3">
    <source>
        <dbReference type="Proteomes" id="UP001301769"/>
    </source>
</evidence>
<sequence>ALITSPLPKFTALSHTWGYPGIYQGRYFEPPSHWNTPTHAVTCDGNPSFMVRTNLISALKTLFFGNRKFRREEYFWIDAICIDQENIAEKEDQVKLMGKIYGRADQVWAWLG</sequence>
<dbReference type="AlphaFoldDB" id="A0AAN6XWL9"/>
<protein>
    <submittedName>
        <fullName evidence="2">Heterokaryon incompatibility</fullName>
    </submittedName>
</protein>
<dbReference type="PANTHER" id="PTHR24148">
    <property type="entry name" value="ANKYRIN REPEAT DOMAIN-CONTAINING PROTEIN 39 HOMOLOG-RELATED"/>
    <property type="match status" value="1"/>
</dbReference>
<dbReference type="InterPro" id="IPR052895">
    <property type="entry name" value="HetReg/Transcr_Mod"/>
</dbReference>